<evidence type="ECO:0000313" key="2">
    <source>
        <dbReference type="Proteomes" id="UP000176791"/>
    </source>
</evidence>
<protein>
    <submittedName>
        <fullName evidence="1">Uncharacterized protein</fullName>
    </submittedName>
</protein>
<gene>
    <name evidence="1" type="ORF">A3E73_01965</name>
</gene>
<proteinExistence type="predicted"/>
<accession>A0A1F5DN91</accession>
<organism evidence="1 2">
    <name type="scientific">Candidatus Beckwithbacteria bacterium RIFCSPHIGHO2_12_FULL_47_17</name>
    <dbReference type="NCBI Taxonomy" id="1797460"/>
    <lineage>
        <taxon>Bacteria</taxon>
        <taxon>Candidatus Beckwithiibacteriota</taxon>
    </lineage>
</organism>
<dbReference type="Proteomes" id="UP000176791">
    <property type="component" value="Unassembled WGS sequence"/>
</dbReference>
<dbReference type="STRING" id="1797460.A3E73_01965"/>
<dbReference type="AlphaFoldDB" id="A0A1F5DN91"/>
<sequence>MLTKQDLNQIKKVVRDEVVSEGKNTQDELRTEIKLSRMQIQNDINGLTNRVKNLELQTKETGKAIVKLQKDVTKIKKDAKFTANFLDKEHLCLEKRVKRLETHLNIQPLADF</sequence>
<evidence type="ECO:0000313" key="1">
    <source>
        <dbReference type="EMBL" id="OGD56637.1"/>
    </source>
</evidence>
<dbReference type="EMBL" id="MEZN01000011">
    <property type="protein sequence ID" value="OGD56637.1"/>
    <property type="molecule type" value="Genomic_DNA"/>
</dbReference>
<comment type="caution">
    <text evidence="1">The sequence shown here is derived from an EMBL/GenBank/DDBJ whole genome shotgun (WGS) entry which is preliminary data.</text>
</comment>
<reference evidence="1 2" key="1">
    <citation type="journal article" date="2016" name="Nat. Commun.">
        <title>Thousands of microbial genomes shed light on interconnected biogeochemical processes in an aquifer system.</title>
        <authorList>
            <person name="Anantharaman K."/>
            <person name="Brown C.T."/>
            <person name="Hug L.A."/>
            <person name="Sharon I."/>
            <person name="Castelle C.J."/>
            <person name="Probst A.J."/>
            <person name="Thomas B.C."/>
            <person name="Singh A."/>
            <person name="Wilkins M.J."/>
            <person name="Karaoz U."/>
            <person name="Brodie E.L."/>
            <person name="Williams K.H."/>
            <person name="Hubbard S.S."/>
            <person name="Banfield J.F."/>
        </authorList>
    </citation>
    <scope>NUCLEOTIDE SEQUENCE [LARGE SCALE GENOMIC DNA]</scope>
</reference>
<name>A0A1F5DN91_9BACT</name>